<accession>A0A218WJ35</accession>
<dbReference type="GeneID" id="116211950"/>
<evidence type="ECO:0000313" key="5">
    <source>
        <dbReference type="Proteomes" id="UP000197138"/>
    </source>
</evidence>
<dbReference type="InterPro" id="IPR046960">
    <property type="entry name" value="PPR_At4g14850-like_plant"/>
</dbReference>
<dbReference type="Pfam" id="PF13041">
    <property type="entry name" value="PPR_2"/>
    <property type="match status" value="4"/>
</dbReference>
<reference evidence="4 6" key="3">
    <citation type="submission" date="2017-11" db="EMBL/GenBank/DDBJ databases">
        <title>De-novo sequencing of pomegranate (Punica granatum L.) genome.</title>
        <authorList>
            <person name="Akparov Z."/>
            <person name="Amiraslanov A."/>
            <person name="Hajiyeva S."/>
            <person name="Abbasov M."/>
            <person name="Kaur K."/>
            <person name="Hamwieh A."/>
            <person name="Solovyev V."/>
            <person name="Salamov A."/>
            <person name="Braich B."/>
            <person name="Kosarev P."/>
            <person name="Mahmoud A."/>
            <person name="Hajiyev E."/>
            <person name="Babayeva S."/>
            <person name="Izzatullayeva V."/>
            <person name="Mammadov A."/>
            <person name="Mammadov A."/>
            <person name="Sharifova S."/>
            <person name="Ojaghi J."/>
            <person name="Eynullazada K."/>
            <person name="Bayramov B."/>
            <person name="Abdulazimova A."/>
            <person name="Shahmuradov I."/>
        </authorList>
    </citation>
    <scope>NUCLEOTIDE SEQUENCE [LARGE SCALE GENOMIC DNA]</scope>
    <source>
        <strain evidence="4">AG2017</strain>
        <strain evidence="6">cv. AG2017</strain>
        <tissue evidence="4">Leaf</tissue>
    </source>
</reference>
<dbReference type="EMBL" id="PGOL01001787">
    <property type="protein sequence ID" value="PKI54337.1"/>
    <property type="molecule type" value="Genomic_DNA"/>
</dbReference>
<dbReference type="Pfam" id="PF20431">
    <property type="entry name" value="E_motif"/>
    <property type="match status" value="1"/>
</dbReference>
<dbReference type="PROSITE" id="PS51375">
    <property type="entry name" value="PPR"/>
    <property type="match status" value="6"/>
</dbReference>
<dbReference type="Proteomes" id="UP000233551">
    <property type="component" value="Unassembled WGS sequence"/>
</dbReference>
<reference evidence="3" key="2">
    <citation type="submission" date="2017-06" db="EMBL/GenBank/DDBJ databases">
        <title>The pomegranate genome and the genomics of punicalagin biosynthesis.</title>
        <authorList>
            <person name="Xu C."/>
        </authorList>
    </citation>
    <scope>NUCLEOTIDE SEQUENCE [LARGE SCALE GENOMIC DNA]</scope>
    <source>
        <tissue evidence="3">Fresh leaf</tissue>
    </source>
</reference>
<evidence type="ECO:0000313" key="4">
    <source>
        <dbReference type="EMBL" id="PKI54337.1"/>
    </source>
</evidence>
<dbReference type="FunFam" id="1.25.40.10:FF:000381">
    <property type="entry name" value="Pentatricopeptide repeat-containing protein"/>
    <property type="match status" value="1"/>
</dbReference>
<feature type="repeat" description="PPR" evidence="2">
    <location>
        <begin position="482"/>
        <end position="516"/>
    </location>
</feature>
<dbReference type="Pfam" id="PF01535">
    <property type="entry name" value="PPR"/>
    <property type="match status" value="6"/>
</dbReference>
<proteinExistence type="predicted"/>
<evidence type="ECO:0000313" key="6">
    <source>
        <dbReference type="Proteomes" id="UP000233551"/>
    </source>
</evidence>
<feature type="repeat" description="PPR" evidence="2">
    <location>
        <begin position="44"/>
        <end position="74"/>
    </location>
</feature>
<sequence>MRPYHYWESSFLAALIRKCSSVTSLREARRLHALILTAAPNPGSPFLNNNLISMYSRCGSMDDARQLFDRMPLRTTVSYNAAITAYSRAPGHAFSAFELLTEMGAQGLLPDAVTFTSLIQASTALGVRFLGSSLHGRVVKMGFLEDRCIQTSVLGMYSSYGDLESAERVFRFMVEKDAVAWNSMILGNLRNERVEEGLRVFLEMLVAGVSPTPFTYSMVLNACSRSGDHISGRLVHGQIITSDSETDLPLQNALLDMYCSCRDTSTAAIVFSKMENPDLVSWNSIISGYAENGYGDMAIEVFIMLRRNSSCEPDEYTFAAALHGSSALSTDHCGRILHGQVIRGGFECSVYVGSTLVSMYFSSSENESARKVFNCLSEKDIVLWTEMITAHSRMGDAEGSIKFFFDMFAEGRHKVDSFALSGALSSCGNLAILKQGEMIHSQAIKTGNNIDDAVSGSLIDMYAKNGNLQAAESIFSSVSSPDLKCWNSMVGGYSNHGLPEKALALFEKILLQGMIPDQVTFLSVLSACSHSCLVEKGKSLWNYMRSYGVKPGPKHYSCMVSLLSRAGLVNEAEKIIVESPFCEGRIELWRTLLSSCVENRNLQAGVHAAEQVLGYDPGDSPTLILLSSLYAALGKWDQAAETRQKMRGLETDKRPGLSWIEANRIVHVFSSGDQSHPNLDETHFELLRLHGNMVRPEDDVFGTRIHHQQNY</sequence>
<dbReference type="STRING" id="22663.A0A218WJ35"/>
<dbReference type="GO" id="GO:0009451">
    <property type="term" value="P:RNA modification"/>
    <property type="evidence" value="ECO:0007669"/>
    <property type="project" value="InterPro"/>
</dbReference>
<dbReference type="AlphaFoldDB" id="A0A218WJ35"/>
<feature type="repeat" description="PPR" evidence="2">
    <location>
        <begin position="177"/>
        <end position="211"/>
    </location>
</feature>
<feature type="repeat" description="PPR" evidence="2">
    <location>
        <begin position="278"/>
        <end position="313"/>
    </location>
</feature>
<organism evidence="3 5">
    <name type="scientific">Punica granatum</name>
    <name type="common">Pomegranate</name>
    <dbReference type="NCBI Taxonomy" id="22663"/>
    <lineage>
        <taxon>Eukaryota</taxon>
        <taxon>Viridiplantae</taxon>
        <taxon>Streptophyta</taxon>
        <taxon>Embryophyta</taxon>
        <taxon>Tracheophyta</taxon>
        <taxon>Spermatophyta</taxon>
        <taxon>Magnoliopsida</taxon>
        <taxon>eudicotyledons</taxon>
        <taxon>Gunneridae</taxon>
        <taxon>Pentapetalae</taxon>
        <taxon>rosids</taxon>
        <taxon>malvids</taxon>
        <taxon>Myrtales</taxon>
        <taxon>Lythraceae</taxon>
        <taxon>Punica</taxon>
    </lineage>
</organism>
<dbReference type="Gene3D" id="1.25.40.10">
    <property type="entry name" value="Tetratricopeptide repeat domain"/>
    <property type="match status" value="5"/>
</dbReference>
<gene>
    <name evidence="3" type="ORF">CDL15_Pgr018381</name>
    <name evidence="4" type="ORF">CRG98_025273</name>
</gene>
<feature type="repeat" description="PPR" evidence="2">
    <location>
        <begin position="517"/>
        <end position="551"/>
    </location>
</feature>
<evidence type="ECO:0000256" key="2">
    <source>
        <dbReference type="PROSITE-ProRule" id="PRU00708"/>
    </source>
</evidence>
<dbReference type="SUPFAM" id="SSF48452">
    <property type="entry name" value="TPR-like"/>
    <property type="match status" value="1"/>
</dbReference>
<keyword evidence="6" id="KW-1185">Reference proteome</keyword>
<dbReference type="NCBIfam" id="TIGR00756">
    <property type="entry name" value="PPR"/>
    <property type="match status" value="5"/>
</dbReference>
<dbReference type="OrthoDB" id="728902at2759"/>
<dbReference type="Proteomes" id="UP000197138">
    <property type="component" value="Unassembled WGS sequence"/>
</dbReference>
<feature type="repeat" description="PPR" evidence="2">
    <location>
        <begin position="75"/>
        <end position="110"/>
    </location>
</feature>
<reference evidence="5" key="1">
    <citation type="journal article" date="2017" name="Plant J.">
        <title>The pomegranate (Punica granatum L.) genome and the genomics of punicalagin biosynthesis.</title>
        <authorList>
            <person name="Qin G."/>
            <person name="Xu C."/>
            <person name="Ming R."/>
            <person name="Tang H."/>
            <person name="Guyot R."/>
            <person name="Kramer E.M."/>
            <person name="Hu Y."/>
            <person name="Yi X."/>
            <person name="Qi Y."/>
            <person name="Xu X."/>
            <person name="Gao Z."/>
            <person name="Pan H."/>
            <person name="Jian J."/>
            <person name="Tian Y."/>
            <person name="Yue Z."/>
            <person name="Xu Y."/>
        </authorList>
    </citation>
    <scope>NUCLEOTIDE SEQUENCE [LARGE SCALE GENOMIC DNA]</scope>
    <source>
        <strain evidence="5">cv. Dabenzi</strain>
    </source>
</reference>
<dbReference type="EMBL" id="MTKT01004280">
    <property type="protein sequence ID" value="OWM72528.1"/>
    <property type="molecule type" value="Genomic_DNA"/>
</dbReference>
<evidence type="ECO:0000313" key="3">
    <source>
        <dbReference type="EMBL" id="OWM72528.1"/>
    </source>
</evidence>
<dbReference type="InterPro" id="IPR046848">
    <property type="entry name" value="E_motif"/>
</dbReference>
<name>A0A218WJ35_PUNGR</name>
<protein>
    <submittedName>
        <fullName evidence="3">Uncharacterized protein</fullName>
    </submittedName>
</protein>
<dbReference type="InterPro" id="IPR002885">
    <property type="entry name" value="PPR_rpt"/>
</dbReference>
<dbReference type="PANTHER" id="PTHR24015:SF2017">
    <property type="entry name" value="PENTATRICOPEPTIDE REPEAT-CONTAINING PROTEIN"/>
    <property type="match status" value="1"/>
</dbReference>
<dbReference type="InterPro" id="IPR011990">
    <property type="entry name" value="TPR-like_helical_dom_sf"/>
</dbReference>
<evidence type="ECO:0000256" key="1">
    <source>
        <dbReference type="ARBA" id="ARBA00022737"/>
    </source>
</evidence>
<comment type="caution">
    <text evidence="3">The sequence shown here is derived from an EMBL/GenBank/DDBJ whole genome shotgun (WGS) entry which is preliminary data.</text>
</comment>
<keyword evidence="1" id="KW-0677">Repeat</keyword>
<dbReference type="FunFam" id="1.25.40.10:FF:000694">
    <property type="entry name" value="Pentatricopeptide repeat-containing protein At3g50420"/>
    <property type="match status" value="1"/>
</dbReference>
<dbReference type="GO" id="GO:0003723">
    <property type="term" value="F:RNA binding"/>
    <property type="evidence" value="ECO:0007669"/>
    <property type="project" value="InterPro"/>
</dbReference>
<dbReference type="PANTHER" id="PTHR24015">
    <property type="entry name" value="OS07G0578800 PROTEIN-RELATED"/>
    <property type="match status" value="1"/>
</dbReference>
<dbReference type="FunFam" id="1.25.40.10:FF:000090">
    <property type="entry name" value="Pentatricopeptide repeat-containing protein, chloroplastic"/>
    <property type="match status" value="1"/>
</dbReference>